<proteinExistence type="predicted"/>
<dbReference type="EMBL" id="LSRQ01001665">
    <property type="protein sequence ID" value="OAY76961.1"/>
    <property type="molecule type" value="Genomic_DNA"/>
</dbReference>
<dbReference type="InterPro" id="IPR026960">
    <property type="entry name" value="RVT-Znf"/>
</dbReference>
<dbReference type="AlphaFoldDB" id="A0A199VJA3"/>
<evidence type="ECO:0000313" key="3">
    <source>
        <dbReference type="Proteomes" id="UP000092600"/>
    </source>
</evidence>
<organism evidence="2 3">
    <name type="scientific">Ananas comosus</name>
    <name type="common">Pineapple</name>
    <name type="synonym">Ananas ananas</name>
    <dbReference type="NCBI Taxonomy" id="4615"/>
    <lineage>
        <taxon>Eukaryota</taxon>
        <taxon>Viridiplantae</taxon>
        <taxon>Streptophyta</taxon>
        <taxon>Embryophyta</taxon>
        <taxon>Tracheophyta</taxon>
        <taxon>Spermatophyta</taxon>
        <taxon>Magnoliopsida</taxon>
        <taxon>Liliopsida</taxon>
        <taxon>Poales</taxon>
        <taxon>Bromeliaceae</taxon>
        <taxon>Bromelioideae</taxon>
        <taxon>Ananas</taxon>
    </lineage>
</organism>
<gene>
    <name evidence="2" type="ORF">ACMD2_07436</name>
</gene>
<evidence type="ECO:0000313" key="2">
    <source>
        <dbReference type="EMBL" id="OAY76961.1"/>
    </source>
</evidence>
<evidence type="ECO:0000259" key="1">
    <source>
        <dbReference type="Pfam" id="PF13966"/>
    </source>
</evidence>
<feature type="domain" description="Reverse transcriptase zinc-binding" evidence="1">
    <location>
        <begin position="24"/>
        <end position="105"/>
    </location>
</feature>
<comment type="caution">
    <text evidence="2">The sequence shown here is derived from an EMBL/GenBank/DDBJ whole genome shotgun (WGS) entry which is preliminary data.</text>
</comment>
<reference evidence="2 3" key="1">
    <citation type="journal article" date="2016" name="DNA Res.">
        <title>The draft genome of MD-2 pineapple using hybrid error correction of long reads.</title>
        <authorList>
            <person name="Redwan R.M."/>
            <person name="Saidin A."/>
            <person name="Kumar S.V."/>
        </authorList>
    </citation>
    <scope>NUCLEOTIDE SEQUENCE [LARGE SCALE GENOMIC DNA]</scope>
    <source>
        <strain evidence="3">cv. MD2</strain>
        <tissue evidence="2">Leaf</tissue>
    </source>
</reference>
<sequence>MLRHIRPSQLPDSINWRWTSNQLFSVRSLYRFLTDAGQQDIMTLPIWKLKVPTKIKVFLWLLLRKRIPTADRLHKLGWLAEQFCVFCAGDSESCDHLLTSCVFVRYLLVRVDGPNLLLEPSTDVRELWTKVCNLADTQKRAQVLVGECLAKGLVQISNVCENSTKSHKRSGSDVREAGPLFSFYQHRSPINTSPNITATTGGREHNFLQRIPYVTSEIDFFHFKMEFDVHGLADKQPTDHSGPSGLGISPSGTEQAVRMDCAQVLTVSLQDILFYNLLTRKDL</sequence>
<dbReference type="Pfam" id="PF13966">
    <property type="entry name" value="zf-RVT"/>
    <property type="match status" value="1"/>
</dbReference>
<name>A0A199VJA3_ANACO</name>
<protein>
    <submittedName>
        <fullName evidence="2">Putative ribonuclease H protein</fullName>
    </submittedName>
</protein>
<dbReference type="Proteomes" id="UP000092600">
    <property type="component" value="Unassembled WGS sequence"/>
</dbReference>
<accession>A0A199VJA3</accession>